<proteinExistence type="inferred from homology"/>
<evidence type="ECO:0000256" key="6">
    <source>
        <dbReference type="ARBA" id="ARBA00023004"/>
    </source>
</evidence>
<protein>
    <submittedName>
        <fullName evidence="8">Cytochrome P450</fullName>
    </submittedName>
</protein>
<dbReference type="GO" id="GO:0005506">
    <property type="term" value="F:iron ion binding"/>
    <property type="evidence" value="ECO:0007669"/>
    <property type="project" value="InterPro"/>
</dbReference>
<evidence type="ECO:0000256" key="5">
    <source>
        <dbReference type="ARBA" id="ARBA00023002"/>
    </source>
</evidence>
<keyword evidence="5" id="KW-0560">Oxidoreductase</keyword>
<evidence type="ECO:0000256" key="3">
    <source>
        <dbReference type="ARBA" id="ARBA00022617"/>
    </source>
</evidence>
<evidence type="ECO:0000313" key="8">
    <source>
        <dbReference type="EMBL" id="KAK4245526.1"/>
    </source>
</evidence>
<dbReference type="Proteomes" id="UP001303647">
    <property type="component" value="Unassembled WGS sequence"/>
</dbReference>
<comment type="cofactor">
    <cofactor evidence="1">
        <name>heme</name>
        <dbReference type="ChEBI" id="CHEBI:30413"/>
    </cofactor>
</comment>
<organism evidence="8 9">
    <name type="scientific">Corynascus novoguineensis</name>
    <dbReference type="NCBI Taxonomy" id="1126955"/>
    <lineage>
        <taxon>Eukaryota</taxon>
        <taxon>Fungi</taxon>
        <taxon>Dikarya</taxon>
        <taxon>Ascomycota</taxon>
        <taxon>Pezizomycotina</taxon>
        <taxon>Sordariomycetes</taxon>
        <taxon>Sordariomycetidae</taxon>
        <taxon>Sordariales</taxon>
        <taxon>Chaetomiaceae</taxon>
        <taxon>Corynascus</taxon>
    </lineage>
</organism>
<keyword evidence="4" id="KW-0479">Metal-binding</keyword>
<dbReference type="GO" id="GO:0016705">
    <property type="term" value="F:oxidoreductase activity, acting on paired donors, with incorporation or reduction of molecular oxygen"/>
    <property type="evidence" value="ECO:0007669"/>
    <property type="project" value="InterPro"/>
</dbReference>
<name>A0AAN7CNS4_9PEZI</name>
<gene>
    <name evidence="8" type="ORF">C7999DRAFT_42938</name>
</gene>
<dbReference type="Pfam" id="PF00067">
    <property type="entry name" value="p450"/>
    <property type="match status" value="1"/>
</dbReference>
<dbReference type="AlphaFoldDB" id="A0AAN7CNS4"/>
<sequence length="430" mass="48301">MIELLLRPAVLAPVLVLVAFFIHQLFFAGPKRPKIPIVGAKENDWFPFYQATWRNTLNFKAAVQLADRKYRDQPVLIPSLGALNTVLLPRSEIQWVTDQPDSALDMHTQAIDSLQIDYTATDPSLVYNPVHHKLITTTLTNQIGNLVPDVAEETAWGFEKQWGNPSDYQEVCVYDTMRKIVGSVTNRVFVGSPKCRDPALLTEARSRDEQVARPRAQRLSTVVDQTGQGHAILELAASKQEYIDELRAEIEGVLAEHGGEWNKRALAKMQKLDSVMRESARLNSFVTIGLSRAVIPKDGIVTPSGVRIPRGFTVNVPSYPVFRDSDIYPDAEEFKPFRFAEQRADESVDYVKRAAKAFATTSTDYLAFGHGRNACPGRFFAANELKLMLAHLVLNYDIELGGQRPRSSWFGLNRVPPLQATIRIKKRVKS</sequence>
<dbReference type="CDD" id="cd11041">
    <property type="entry name" value="CYP503A1-like"/>
    <property type="match status" value="1"/>
</dbReference>
<reference evidence="8" key="2">
    <citation type="submission" date="2023-05" db="EMBL/GenBank/DDBJ databases">
        <authorList>
            <consortium name="Lawrence Berkeley National Laboratory"/>
            <person name="Steindorff A."/>
            <person name="Hensen N."/>
            <person name="Bonometti L."/>
            <person name="Westerberg I."/>
            <person name="Brannstrom I.O."/>
            <person name="Guillou S."/>
            <person name="Cros-Aarteil S."/>
            <person name="Calhoun S."/>
            <person name="Haridas S."/>
            <person name="Kuo A."/>
            <person name="Mondo S."/>
            <person name="Pangilinan J."/>
            <person name="Riley R."/>
            <person name="Labutti K."/>
            <person name="Andreopoulos B."/>
            <person name="Lipzen A."/>
            <person name="Chen C."/>
            <person name="Yanf M."/>
            <person name="Daum C."/>
            <person name="Ng V."/>
            <person name="Clum A."/>
            <person name="Ohm R."/>
            <person name="Martin F."/>
            <person name="Silar P."/>
            <person name="Natvig D."/>
            <person name="Lalanne C."/>
            <person name="Gautier V."/>
            <person name="Ament-Velasquez S.L."/>
            <person name="Kruys A."/>
            <person name="Hutchinson M.I."/>
            <person name="Powell A.J."/>
            <person name="Barry K."/>
            <person name="Miller A.N."/>
            <person name="Grigoriev I.V."/>
            <person name="Debuchy R."/>
            <person name="Gladieux P."/>
            <person name="Thoren M.H."/>
            <person name="Johannesson H."/>
        </authorList>
    </citation>
    <scope>NUCLEOTIDE SEQUENCE</scope>
    <source>
        <strain evidence="8">CBS 359.72</strain>
    </source>
</reference>
<accession>A0AAN7CNS4</accession>
<dbReference type="PANTHER" id="PTHR46206">
    <property type="entry name" value="CYTOCHROME P450"/>
    <property type="match status" value="1"/>
</dbReference>
<dbReference type="SUPFAM" id="SSF48264">
    <property type="entry name" value="Cytochrome P450"/>
    <property type="match status" value="1"/>
</dbReference>
<keyword evidence="7" id="KW-0503">Monooxygenase</keyword>
<keyword evidence="6" id="KW-0408">Iron</keyword>
<dbReference type="GO" id="GO:0020037">
    <property type="term" value="F:heme binding"/>
    <property type="evidence" value="ECO:0007669"/>
    <property type="project" value="InterPro"/>
</dbReference>
<comment type="caution">
    <text evidence="8">The sequence shown here is derived from an EMBL/GenBank/DDBJ whole genome shotgun (WGS) entry which is preliminary data.</text>
</comment>
<keyword evidence="9" id="KW-1185">Reference proteome</keyword>
<keyword evidence="3" id="KW-0349">Heme</keyword>
<evidence type="ECO:0000313" key="9">
    <source>
        <dbReference type="Proteomes" id="UP001303647"/>
    </source>
</evidence>
<dbReference type="InterPro" id="IPR036396">
    <property type="entry name" value="Cyt_P450_sf"/>
</dbReference>
<comment type="similarity">
    <text evidence="2">Belongs to the cytochrome P450 family.</text>
</comment>
<evidence type="ECO:0000256" key="1">
    <source>
        <dbReference type="ARBA" id="ARBA00001971"/>
    </source>
</evidence>
<dbReference type="EMBL" id="MU857698">
    <property type="protein sequence ID" value="KAK4245526.1"/>
    <property type="molecule type" value="Genomic_DNA"/>
</dbReference>
<evidence type="ECO:0000256" key="4">
    <source>
        <dbReference type="ARBA" id="ARBA00022723"/>
    </source>
</evidence>
<dbReference type="Gene3D" id="1.10.630.10">
    <property type="entry name" value="Cytochrome P450"/>
    <property type="match status" value="1"/>
</dbReference>
<reference evidence="8" key="1">
    <citation type="journal article" date="2023" name="Mol. Phylogenet. Evol.">
        <title>Genome-scale phylogeny and comparative genomics of the fungal order Sordariales.</title>
        <authorList>
            <person name="Hensen N."/>
            <person name="Bonometti L."/>
            <person name="Westerberg I."/>
            <person name="Brannstrom I.O."/>
            <person name="Guillou S."/>
            <person name="Cros-Aarteil S."/>
            <person name="Calhoun S."/>
            <person name="Haridas S."/>
            <person name="Kuo A."/>
            <person name="Mondo S."/>
            <person name="Pangilinan J."/>
            <person name="Riley R."/>
            <person name="LaButti K."/>
            <person name="Andreopoulos B."/>
            <person name="Lipzen A."/>
            <person name="Chen C."/>
            <person name="Yan M."/>
            <person name="Daum C."/>
            <person name="Ng V."/>
            <person name="Clum A."/>
            <person name="Steindorff A."/>
            <person name="Ohm R.A."/>
            <person name="Martin F."/>
            <person name="Silar P."/>
            <person name="Natvig D.O."/>
            <person name="Lalanne C."/>
            <person name="Gautier V."/>
            <person name="Ament-Velasquez S.L."/>
            <person name="Kruys A."/>
            <person name="Hutchinson M.I."/>
            <person name="Powell A.J."/>
            <person name="Barry K."/>
            <person name="Miller A.N."/>
            <person name="Grigoriev I.V."/>
            <person name="Debuchy R."/>
            <person name="Gladieux P."/>
            <person name="Hiltunen Thoren M."/>
            <person name="Johannesson H."/>
        </authorList>
    </citation>
    <scope>NUCLEOTIDE SEQUENCE</scope>
    <source>
        <strain evidence="8">CBS 359.72</strain>
    </source>
</reference>
<dbReference type="GO" id="GO:0004497">
    <property type="term" value="F:monooxygenase activity"/>
    <property type="evidence" value="ECO:0007669"/>
    <property type="project" value="UniProtKB-KW"/>
</dbReference>
<dbReference type="PANTHER" id="PTHR46206:SF1">
    <property type="entry name" value="P450, PUTATIVE (EUROFUNG)-RELATED"/>
    <property type="match status" value="1"/>
</dbReference>
<dbReference type="InterPro" id="IPR001128">
    <property type="entry name" value="Cyt_P450"/>
</dbReference>
<evidence type="ECO:0000256" key="7">
    <source>
        <dbReference type="ARBA" id="ARBA00023033"/>
    </source>
</evidence>
<evidence type="ECO:0000256" key="2">
    <source>
        <dbReference type="ARBA" id="ARBA00010617"/>
    </source>
</evidence>